<dbReference type="EMBL" id="SMBH01000001">
    <property type="protein sequence ID" value="TCU20125.1"/>
    <property type="molecule type" value="Genomic_DNA"/>
</dbReference>
<dbReference type="InterPro" id="IPR039261">
    <property type="entry name" value="FNR_nucleotide-bd"/>
</dbReference>
<feature type="domain" description="SIP-like Rossmann fold" evidence="1">
    <location>
        <begin position="6"/>
        <end position="69"/>
    </location>
</feature>
<organism evidence="2 3">
    <name type="scientific">Rhizobium sullae</name>
    <name type="common">Rhizobium hedysari</name>
    <dbReference type="NCBI Taxonomy" id="50338"/>
    <lineage>
        <taxon>Bacteria</taxon>
        <taxon>Pseudomonadati</taxon>
        <taxon>Pseudomonadota</taxon>
        <taxon>Alphaproteobacteria</taxon>
        <taxon>Hyphomicrobiales</taxon>
        <taxon>Rhizobiaceae</taxon>
        <taxon>Rhizobium/Agrobacterium group</taxon>
        <taxon>Rhizobium</taxon>
    </lineage>
</organism>
<dbReference type="Gene3D" id="3.40.50.80">
    <property type="entry name" value="Nucleotide-binding domain of ferredoxin-NADP reductase (FNR) module"/>
    <property type="match status" value="1"/>
</dbReference>
<evidence type="ECO:0000313" key="3">
    <source>
        <dbReference type="Proteomes" id="UP000294576"/>
    </source>
</evidence>
<reference evidence="2 3" key="1">
    <citation type="submission" date="2019-03" db="EMBL/GenBank/DDBJ databases">
        <title>Genomic Encyclopedia of Type Strains, Phase IV (KMG-V): Genome sequencing to study the core and pangenomes of soil and plant-associated prokaryotes.</title>
        <authorList>
            <person name="Whitman W."/>
        </authorList>
    </citation>
    <scope>NUCLEOTIDE SEQUENCE [LARGE SCALE GENOMIC DNA]</scope>
    <source>
        <strain evidence="2 3">Hc14</strain>
    </source>
</reference>
<dbReference type="Pfam" id="PF04954">
    <property type="entry name" value="SIP"/>
    <property type="match status" value="1"/>
</dbReference>
<dbReference type="RefSeq" id="WP_132558229.1">
    <property type="nucleotide sequence ID" value="NZ_SMBH01000001.1"/>
</dbReference>
<protein>
    <submittedName>
        <fullName evidence="2">Siderophore-interacting protein</fullName>
    </submittedName>
</protein>
<dbReference type="AlphaFoldDB" id="A0A4V2VA85"/>
<dbReference type="InterPro" id="IPR007037">
    <property type="entry name" value="SIP_rossman_dom"/>
</dbReference>
<proteinExistence type="predicted"/>
<comment type="caution">
    <text evidence="2">The sequence shown here is derived from an EMBL/GenBank/DDBJ whole genome shotgun (WGS) entry which is preliminary data.</text>
</comment>
<accession>A0A4V2VA85</accession>
<name>A0A4V2VA85_RHISU</name>
<sequence>MSVVQTAVGDETALPAIARMLERLSPNARGRAIIEVANRDEIIPSRCEAAIEIEWPCRSENPSKLSDAVVPKGVHHLGRALPSYMYVMGFGPGM</sequence>
<dbReference type="Proteomes" id="UP000294576">
    <property type="component" value="Unassembled WGS sequence"/>
</dbReference>
<evidence type="ECO:0000259" key="1">
    <source>
        <dbReference type="Pfam" id="PF04954"/>
    </source>
</evidence>
<evidence type="ECO:0000313" key="2">
    <source>
        <dbReference type="EMBL" id="TCU20125.1"/>
    </source>
</evidence>
<gene>
    <name evidence="2" type="ORF">EV132_101189</name>
</gene>